<feature type="domain" description="RNA polymerase sigma factor 70 region 4 type 2" evidence="7">
    <location>
        <begin position="118"/>
        <end position="168"/>
    </location>
</feature>
<evidence type="ECO:0000313" key="8">
    <source>
        <dbReference type="EMBL" id="SMF84431.1"/>
    </source>
</evidence>
<reference evidence="8 9" key="1">
    <citation type="submission" date="2017-04" db="EMBL/GenBank/DDBJ databases">
        <authorList>
            <person name="Afonso C.L."/>
            <person name="Miller P.J."/>
            <person name="Scott M.A."/>
            <person name="Spackman E."/>
            <person name="Goraichik I."/>
            <person name="Dimitrov K.M."/>
            <person name="Suarez D.L."/>
            <person name="Swayne D.E."/>
        </authorList>
    </citation>
    <scope>NUCLEOTIDE SEQUENCE [LARGE SCALE GENOMIC DNA]</scope>
    <source>
        <strain evidence="8 9">N3/975</strain>
    </source>
</reference>
<keyword evidence="4" id="KW-0238">DNA-binding</keyword>
<dbReference type="EMBL" id="LT840184">
    <property type="protein sequence ID" value="SMF84431.1"/>
    <property type="molecule type" value="Genomic_DNA"/>
</dbReference>
<dbReference type="PANTHER" id="PTHR43133:SF8">
    <property type="entry name" value="RNA POLYMERASE SIGMA FACTOR HI_1459-RELATED"/>
    <property type="match status" value="1"/>
</dbReference>
<protein>
    <submittedName>
        <fullName evidence="8">RNA polymerase sigma-70 factor, ECF subfamily</fullName>
    </submittedName>
</protein>
<evidence type="ECO:0000256" key="3">
    <source>
        <dbReference type="ARBA" id="ARBA00023082"/>
    </source>
</evidence>
<accession>A0A1X7HDH9</accession>
<dbReference type="InterPro" id="IPR039425">
    <property type="entry name" value="RNA_pol_sigma-70-like"/>
</dbReference>
<dbReference type="PANTHER" id="PTHR43133">
    <property type="entry name" value="RNA POLYMERASE ECF-TYPE SIGMA FACTO"/>
    <property type="match status" value="1"/>
</dbReference>
<keyword evidence="9" id="KW-1185">Reference proteome</keyword>
<dbReference type="GO" id="GO:0003677">
    <property type="term" value="F:DNA binding"/>
    <property type="evidence" value="ECO:0007669"/>
    <property type="project" value="UniProtKB-KW"/>
</dbReference>
<dbReference type="GO" id="GO:0016987">
    <property type="term" value="F:sigma factor activity"/>
    <property type="evidence" value="ECO:0007669"/>
    <property type="project" value="UniProtKB-KW"/>
</dbReference>
<dbReference type="InterPro" id="IPR013249">
    <property type="entry name" value="RNA_pol_sigma70_r4_t2"/>
</dbReference>
<sequence>MDSIEEHIRRVKAGEVDCFELIVETYKKQIYIYCCRMLGCRQDAQDAVQDIFIKAFTKIHLYEVKVSFSSWLYKIAYHHCLNMLRKRRVRIRVNRLIKPAGVAESAEQTLERRWFSEPLEYAITKLSDEERNLLVLRVFEDKPFTEIAQILDKNSSAVKKKYARMKQKVMKLIKEKGGAELCEIQDRRTKIEV</sequence>
<dbReference type="InterPro" id="IPR013325">
    <property type="entry name" value="RNA_pol_sigma_r2"/>
</dbReference>
<gene>
    <name evidence="8" type="ORF">SAMN05661091_2620</name>
</gene>
<dbReference type="Proteomes" id="UP000192940">
    <property type="component" value="Chromosome I"/>
</dbReference>
<dbReference type="Gene3D" id="1.10.10.10">
    <property type="entry name" value="Winged helix-like DNA-binding domain superfamily/Winged helix DNA-binding domain"/>
    <property type="match status" value="1"/>
</dbReference>
<dbReference type="InterPro" id="IPR013324">
    <property type="entry name" value="RNA_pol_sigma_r3/r4-like"/>
</dbReference>
<dbReference type="AlphaFoldDB" id="A0A1X7HDH9"/>
<name>A0A1X7HDH9_9BACL</name>
<evidence type="ECO:0000256" key="1">
    <source>
        <dbReference type="ARBA" id="ARBA00010641"/>
    </source>
</evidence>
<dbReference type="InterPro" id="IPR036388">
    <property type="entry name" value="WH-like_DNA-bd_sf"/>
</dbReference>
<dbReference type="InterPro" id="IPR007627">
    <property type="entry name" value="RNA_pol_sigma70_r2"/>
</dbReference>
<dbReference type="NCBIfam" id="TIGR02937">
    <property type="entry name" value="sigma70-ECF"/>
    <property type="match status" value="1"/>
</dbReference>
<evidence type="ECO:0000259" key="6">
    <source>
        <dbReference type="Pfam" id="PF04542"/>
    </source>
</evidence>
<dbReference type="RefSeq" id="WP_208919570.1">
    <property type="nucleotide sequence ID" value="NZ_LT840184.1"/>
</dbReference>
<dbReference type="SUPFAM" id="SSF88946">
    <property type="entry name" value="Sigma2 domain of RNA polymerase sigma factors"/>
    <property type="match status" value="1"/>
</dbReference>
<evidence type="ECO:0000259" key="7">
    <source>
        <dbReference type="Pfam" id="PF08281"/>
    </source>
</evidence>
<dbReference type="GO" id="GO:0006352">
    <property type="term" value="P:DNA-templated transcription initiation"/>
    <property type="evidence" value="ECO:0007669"/>
    <property type="project" value="InterPro"/>
</dbReference>
<feature type="domain" description="RNA polymerase sigma-70 region 2" evidence="6">
    <location>
        <begin position="22"/>
        <end position="88"/>
    </location>
</feature>
<dbReference type="STRING" id="1313296.SAMN05661091_2620"/>
<keyword evidence="2" id="KW-0805">Transcription regulation</keyword>
<keyword evidence="3" id="KW-0731">Sigma factor</keyword>
<dbReference type="InterPro" id="IPR014284">
    <property type="entry name" value="RNA_pol_sigma-70_dom"/>
</dbReference>
<dbReference type="Pfam" id="PF04542">
    <property type="entry name" value="Sigma70_r2"/>
    <property type="match status" value="1"/>
</dbReference>
<evidence type="ECO:0000256" key="4">
    <source>
        <dbReference type="ARBA" id="ARBA00023125"/>
    </source>
</evidence>
<dbReference type="Gene3D" id="1.10.1740.10">
    <property type="match status" value="1"/>
</dbReference>
<evidence type="ECO:0000256" key="5">
    <source>
        <dbReference type="ARBA" id="ARBA00023163"/>
    </source>
</evidence>
<comment type="similarity">
    <text evidence="1">Belongs to the sigma-70 factor family. ECF subfamily.</text>
</comment>
<proteinExistence type="inferred from homology"/>
<evidence type="ECO:0000313" key="9">
    <source>
        <dbReference type="Proteomes" id="UP000192940"/>
    </source>
</evidence>
<dbReference type="SUPFAM" id="SSF88659">
    <property type="entry name" value="Sigma3 and sigma4 domains of RNA polymerase sigma factors"/>
    <property type="match status" value="1"/>
</dbReference>
<organism evidence="8 9">
    <name type="scientific">Paenibacillus uliginis N3/975</name>
    <dbReference type="NCBI Taxonomy" id="1313296"/>
    <lineage>
        <taxon>Bacteria</taxon>
        <taxon>Bacillati</taxon>
        <taxon>Bacillota</taxon>
        <taxon>Bacilli</taxon>
        <taxon>Bacillales</taxon>
        <taxon>Paenibacillaceae</taxon>
        <taxon>Paenibacillus</taxon>
    </lineage>
</organism>
<dbReference type="Pfam" id="PF08281">
    <property type="entry name" value="Sigma70_r4_2"/>
    <property type="match status" value="1"/>
</dbReference>
<keyword evidence="5" id="KW-0804">Transcription</keyword>
<evidence type="ECO:0000256" key="2">
    <source>
        <dbReference type="ARBA" id="ARBA00023015"/>
    </source>
</evidence>